<name>A0A318T3D5_9HYPH</name>
<dbReference type="EMBL" id="QJTF01000004">
    <property type="protein sequence ID" value="PYE89283.1"/>
    <property type="molecule type" value="Genomic_DNA"/>
</dbReference>
<protein>
    <submittedName>
        <fullName evidence="1">Uncharacterized protein</fullName>
    </submittedName>
</protein>
<reference evidence="1 2" key="1">
    <citation type="submission" date="2018-06" db="EMBL/GenBank/DDBJ databases">
        <title>Genomic Encyclopedia of Type Strains, Phase III (KMG-III): the genomes of soil and plant-associated and newly described type strains.</title>
        <authorList>
            <person name="Whitman W."/>
        </authorList>
    </citation>
    <scope>NUCLEOTIDE SEQUENCE [LARGE SCALE GENOMIC DNA]</scope>
    <source>
        <strain evidence="1 2">ORS 1419</strain>
    </source>
</reference>
<sequence>MQSRFVNALLTTSALDFSKFIRLRLGLWGQGYATIQVRSESHTA</sequence>
<proteinExistence type="predicted"/>
<organism evidence="1 2">
    <name type="scientific">Phyllobacterium leguminum</name>
    <dbReference type="NCBI Taxonomy" id="314237"/>
    <lineage>
        <taxon>Bacteria</taxon>
        <taxon>Pseudomonadati</taxon>
        <taxon>Pseudomonadota</taxon>
        <taxon>Alphaproteobacteria</taxon>
        <taxon>Hyphomicrobiales</taxon>
        <taxon>Phyllobacteriaceae</taxon>
        <taxon>Phyllobacterium</taxon>
    </lineage>
</organism>
<evidence type="ECO:0000313" key="1">
    <source>
        <dbReference type="EMBL" id="PYE89283.1"/>
    </source>
</evidence>
<keyword evidence="2" id="KW-1185">Reference proteome</keyword>
<accession>A0A318T3D5</accession>
<comment type="caution">
    <text evidence="1">The sequence shown here is derived from an EMBL/GenBank/DDBJ whole genome shotgun (WGS) entry which is preliminary data.</text>
</comment>
<evidence type="ECO:0000313" key="2">
    <source>
        <dbReference type="Proteomes" id="UP000247454"/>
    </source>
</evidence>
<gene>
    <name evidence="1" type="ORF">C7477_104119</name>
</gene>
<dbReference type="AlphaFoldDB" id="A0A318T3D5"/>
<dbReference type="Proteomes" id="UP000247454">
    <property type="component" value="Unassembled WGS sequence"/>
</dbReference>